<keyword evidence="6" id="KW-1185">Reference proteome</keyword>
<dbReference type="GO" id="GO:0043025">
    <property type="term" value="C:neuronal cell body"/>
    <property type="evidence" value="ECO:0007669"/>
    <property type="project" value="TreeGrafter"/>
</dbReference>
<dbReference type="InterPro" id="IPR003598">
    <property type="entry name" value="Ig_sub2"/>
</dbReference>
<dbReference type="SUPFAM" id="SSF48726">
    <property type="entry name" value="Immunoglobulin"/>
    <property type="match status" value="3"/>
</dbReference>
<feature type="non-terminal residue" evidence="5">
    <location>
        <position position="1"/>
    </location>
</feature>
<protein>
    <recommendedName>
        <fullName evidence="4">Ig-like domain-containing protein</fullName>
    </recommendedName>
</protein>
<dbReference type="EMBL" id="LR909177">
    <property type="protein sequence ID" value="CAD7254435.1"/>
    <property type="molecule type" value="Genomic_DNA"/>
</dbReference>
<evidence type="ECO:0000313" key="5">
    <source>
        <dbReference type="EMBL" id="CAD7254435.1"/>
    </source>
</evidence>
<dbReference type="AlphaFoldDB" id="A0A7R9AHT1"/>
<dbReference type="InterPro" id="IPR050958">
    <property type="entry name" value="Cell_Adh-Cytoskel_Orgn"/>
</dbReference>
<dbReference type="EMBL" id="CAJPEV010009659">
    <property type="protein sequence ID" value="CAG0905755.1"/>
    <property type="molecule type" value="Genomic_DNA"/>
</dbReference>
<keyword evidence="2" id="KW-1015">Disulfide bond</keyword>
<keyword evidence="1" id="KW-0732">Signal</keyword>
<accession>A0A7R9AHT1</accession>
<proteinExistence type="predicted"/>
<dbReference type="InterPro" id="IPR007110">
    <property type="entry name" value="Ig-like_dom"/>
</dbReference>
<dbReference type="GO" id="GO:0030424">
    <property type="term" value="C:axon"/>
    <property type="evidence" value="ECO:0007669"/>
    <property type="project" value="TreeGrafter"/>
</dbReference>
<dbReference type="InterPro" id="IPR003599">
    <property type="entry name" value="Ig_sub"/>
</dbReference>
<evidence type="ECO:0000256" key="2">
    <source>
        <dbReference type="ARBA" id="ARBA00023157"/>
    </source>
</evidence>
<evidence type="ECO:0000256" key="1">
    <source>
        <dbReference type="ARBA" id="ARBA00022729"/>
    </source>
</evidence>
<dbReference type="GO" id="GO:0008046">
    <property type="term" value="F:axon guidance receptor activity"/>
    <property type="evidence" value="ECO:0007669"/>
    <property type="project" value="TreeGrafter"/>
</dbReference>
<dbReference type="OrthoDB" id="6335524at2759"/>
<feature type="domain" description="Ig-like" evidence="4">
    <location>
        <begin position="66"/>
        <end position="156"/>
    </location>
</feature>
<dbReference type="GO" id="GO:0005886">
    <property type="term" value="C:plasma membrane"/>
    <property type="evidence" value="ECO:0007669"/>
    <property type="project" value="TreeGrafter"/>
</dbReference>
<evidence type="ECO:0000259" key="4">
    <source>
        <dbReference type="PROSITE" id="PS50835"/>
    </source>
</evidence>
<dbReference type="PANTHER" id="PTHR45080">
    <property type="entry name" value="CONTACTIN 5"/>
    <property type="match status" value="1"/>
</dbReference>
<name>A0A7R9AHT1_9CRUS</name>
<sequence length="259" mass="28120">HPTTAVEWSVDTEGNPRREVPVIPKGEVLDIPHVKAGHAGTFTCTALDAARRAHFASFRLSVIEPPMVEGFSFPSELAEGMRTSVACNIRSGSLPIRIRWLKDGHPLSDLATGIQETHGDFYSHLVLTRIQAGHAGRYTCVAQNDAGQREQSAVLHVLVPPKWVVEPEDRSVVAGGRLSVECQAAGFPPPVVAWKRVGGRGESLVKSTEKAVLVVEGASEDAEYACAVENGVSPPIEKRIRVRVNGLTRVSQGVRWERE</sequence>
<feature type="domain" description="Ig-like" evidence="4">
    <location>
        <begin position="161"/>
        <end position="243"/>
    </location>
</feature>
<dbReference type="Proteomes" id="UP000677054">
    <property type="component" value="Unassembled WGS sequence"/>
</dbReference>
<reference evidence="5" key="1">
    <citation type="submission" date="2020-11" db="EMBL/GenBank/DDBJ databases">
        <authorList>
            <person name="Tran Van P."/>
        </authorList>
    </citation>
    <scope>NUCLEOTIDE SEQUENCE</scope>
</reference>
<evidence type="ECO:0000313" key="6">
    <source>
        <dbReference type="Proteomes" id="UP000677054"/>
    </source>
</evidence>
<dbReference type="PROSITE" id="PS50835">
    <property type="entry name" value="IG_LIKE"/>
    <property type="match status" value="2"/>
</dbReference>
<keyword evidence="3" id="KW-0393">Immunoglobulin domain</keyword>
<dbReference type="SMART" id="SM00408">
    <property type="entry name" value="IGc2"/>
    <property type="match status" value="2"/>
</dbReference>
<dbReference type="InterPro" id="IPR013783">
    <property type="entry name" value="Ig-like_fold"/>
</dbReference>
<dbReference type="Pfam" id="PF13927">
    <property type="entry name" value="Ig_3"/>
    <property type="match status" value="1"/>
</dbReference>
<dbReference type="Gene3D" id="2.60.40.10">
    <property type="entry name" value="Immunoglobulins"/>
    <property type="match status" value="2"/>
</dbReference>
<dbReference type="PANTHER" id="PTHR45080:SF8">
    <property type="entry name" value="IG-LIKE DOMAIN-CONTAINING PROTEIN"/>
    <property type="match status" value="1"/>
</dbReference>
<organism evidence="5">
    <name type="scientific">Darwinula stevensoni</name>
    <dbReference type="NCBI Taxonomy" id="69355"/>
    <lineage>
        <taxon>Eukaryota</taxon>
        <taxon>Metazoa</taxon>
        <taxon>Ecdysozoa</taxon>
        <taxon>Arthropoda</taxon>
        <taxon>Crustacea</taxon>
        <taxon>Oligostraca</taxon>
        <taxon>Ostracoda</taxon>
        <taxon>Podocopa</taxon>
        <taxon>Podocopida</taxon>
        <taxon>Darwinulocopina</taxon>
        <taxon>Darwinuloidea</taxon>
        <taxon>Darwinulidae</taxon>
        <taxon>Darwinula</taxon>
    </lineage>
</organism>
<dbReference type="GO" id="GO:0050808">
    <property type="term" value="P:synapse organization"/>
    <property type="evidence" value="ECO:0007669"/>
    <property type="project" value="TreeGrafter"/>
</dbReference>
<dbReference type="InterPro" id="IPR036179">
    <property type="entry name" value="Ig-like_dom_sf"/>
</dbReference>
<dbReference type="InterPro" id="IPR013098">
    <property type="entry name" value="Ig_I-set"/>
</dbReference>
<dbReference type="FunFam" id="2.60.40.10:FF:000333">
    <property type="entry name" value="Down syndrome cell adhesion molecule"/>
    <property type="match status" value="1"/>
</dbReference>
<dbReference type="SMART" id="SM00409">
    <property type="entry name" value="IG"/>
    <property type="match status" value="3"/>
</dbReference>
<gene>
    <name evidence="5" type="ORF">DSTB1V02_LOCUS14181</name>
</gene>
<dbReference type="GO" id="GO:0007156">
    <property type="term" value="P:homophilic cell adhesion via plasma membrane adhesion molecules"/>
    <property type="evidence" value="ECO:0007669"/>
    <property type="project" value="TreeGrafter"/>
</dbReference>
<dbReference type="Pfam" id="PF07679">
    <property type="entry name" value="I-set"/>
    <property type="match status" value="1"/>
</dbReference>
<evidence type="ECO:0000256" key="3">
    <source>
        <dbReference type="ARBA" id="ARBA00023319"/>
    </source>
</evidence>